<organism evidence="11 12">
    <name type="scientific">Pan troglodytes</name>
    <name type="common">Chimpanzee</name>
    <dbReference type="NCBI Taxonomy" id="9598"/>
    <lineage>
        <taxon>Eukaryota</taxon>
        <taxon>Metazoa</taxon>
        <taxon>Chordata</taxon>
        <taxon>Craniata</taxon>
        <taxon>Vertebrata</taxon>
        <taxon>Euteleostomi</taxon>
        <taxon>Mammalia</taxon>
        <taxon>Eutheria</taxon>
        <taxon>Euarchontoglires</taxon>
        <taxon>Primates</taxon>
        <taxon>Haplorrhini</taxon>
        <taxon>Catarrhini</taxon>
        <taxon>Hominidae</taxon>
        <taxon>Pan</taxon>
    </lineage>
</organism>
<evidence type="ECO:0000256" key="4">
    <source>
        <dbReference type="ARBA" id="ARBA00022491"/>
    </source>
</evidence>
<name>A0A2J8LQK3_PANTR</name>
<evidence type="ECO:0000313" key="11">
    <source>
        <dbReference type="EMBL" id="PNI49544.1"/>
    </source>
</evidence>
<evidence type="ECO:0000313" key="12">
    <source>
        <dbReference type="Proteomes" id="UP000236370"/>
    </source>
</evidence>
<proteinExistence type="inferred from homology"/>
<feature type="compositionally biased region" description="Basic and acidic residues" evidence="10">
    <location>
        <begin position="182"/>
        <end position="196"/>
    </location>
</feature>
<accession>A0A2J8LQK3</accession>
<dbReference type="EMBL" id="NBAG03000280">
    <property type="protein sequence ID" value="PNI49544.1"/>
    <property type="molecule type" value="Genomic_DNA"/>
</dbReference>
<sequence>MHSPGADGTQVSPGAHYCSPTGAGCPRPCADTPGPQPQPMDLRVGQRPPVEPPPEPTLLALQRPQRLHHHLFLAGLQQQRSVDPMRLSMDTPMPELQVGPQEQELRQLLHKDKSKRSAVASSVVKQKLAEVILKKQQAALERTVHPNSPGIPYSLPSDPPEHFPLRKTVSEPNLKLRYKPKKSLERRKNPLLRKESAPPSLRRRPAETLGDSSPSSSSTPASGCSSPNDSEHGPNPILGSEADGDRRTHPTLGPRGPILGSPHTPLFLPHGLEP</sequence>
<feature type="non-terminal residue" evidence="11">
    <location>
        <position position="274"/>
    </location>
</feature>
<dbReference type="AlphaFoldDB" id="A0A2J8LQK3"/>
<feature type="region of interest" description="Disordered" evidence="10">
    <location>
        <begin position="143"/>
        <end position="274"/>
    </location>
</feature>
<evidence type="ECO:0000256" key="1">
    <source>
        <dbReference type="ARBA" id="ARBA00004123"/>
    </source>
</evidence>
<comment type="subcellular location">
    <subcellularLocation>
        <location evidence="1">Nucleus</location>
    </subcellularLocation>
</comment>
<feature type="region of interest" description="Disordered" evidence="10">
    <location>
        <begin position="1"/>
        <end position="57"/>
    </location>
</feature>
<comment type="caution">
    <text evidence="11">The sequence shown here is derived from an EMBL/GenBank/DDBJ whole genome shotgun (WGS) entry which is preliminary data.</text>
</comment>
<evidence type="ECO:0000256" key="2">
    <source>
        <dbReference type="ARBA" id="ARBA00007738"/>
    </source>
</evidence>
<evidence type="ECO:0000256" key="7">
    <source>
        <dbReference type="ARBA" id="ARBA00023015"/>
    </source>
</evidence>
<keyword evidence="9" id="KW-0539">Nucleus</keyword>
<evidence type="ECO:0000256" key="10">
    <source>
        <dbReference type="SAM" id="MobiDB-lite"/>
    </source>
</evidence>
<dbReference type="EC" id="3.5.1.98" evidence="3"/>
<dbReference type="GO" id="GO:0141221">
    <property type="term" value="F:histone deacetylase activity, hydrolytic mechanism"/>
    <property type="evidence" value="ECO:0007669"/>
    <property type="project" value="UniProtKB-EC"/>
</dbReference>
<reference evidence="11 12" key="1">
    <citation type="submission" date="2017-12" db="EMBL/GenBank/DDBJ databases">
        <title>High-resolution comparative analysis of great ape genomes.</title>
        <authorList>
            <person name="Pollen A."/>
            <person name="Hastie A."/>
            <person name="Hormozdiari F."/>
            <person name="Dougherty M."/>
            <person name="Liu R."/>
            <person name="Chaisson M."/>
            <person name="Hoppe E."/>
            <person name="Hill C."/>
            <person name="Pang A."/>
            <person name="Hillier L."/>
            <person name="Baker C."/>
            <person name="Armstrong J."/>
            <person name="Shendure J."/>
            <person name="Paten B."/>
            <person name="Wilson R."/>
            <person name="Chao H."/>
            <person name="Schneider V."/>
            <person name="Ventura M."/>
            <person name="Kronenberg Z."/>
            <person name="Murali S."/>
            <person name="Gordon D."/>
            <person name="Cantsilieris S."/>
            <person name="Munson K."/>
            <person name="Nelson B."/>
            <person name="Raja A."/>
            <person name="Underwood J."/>
            <person name="Diekhans M."/>
            <person name="Fiddes I."/>
            <person name="Haussler D."/>
            <person name="Eichler E."/>
        </authorList>
    </citation>
    <scope>NUCLEOTIDE SEQUENCE [LARGE SCALE GENOMIC DNA]</scope>
    <source>
        <strain evidence="11">Yerkes chimp pedigree #C0471</strain>
    </source>
</reference>
<evidence type="ECO:0000256" key="9">
    <source>
        <dbReference type="ARBA" id="ARBA00023242"/>
    </source>
</evidence>
<keyword evidence="5" id="KW-0378">Hydrolase</keyword>
<keyword evidence="7" id="KW-0805">Transcription regulation</keyword>
<dbReference type="PANTHER" id="PTHR45364:SF12">
    <property type="entry name" value="HISTONE DEACETYLASE"/>
    <property type="match status" value="1"/>
</dbReference>
<feature type="compositionally biased region" description="Low complexity" evidence="10">
    <location>
        <begin position="212"/>
        <end position="227"/>
    </location>
</feature>
<dbReference type="Proteomes" id="UP000236370">
    <property type="component" value="Unassembled WGS sequence"/>
</dbReference>
<gene>
    <name evidence="11" type="ORF">CK820_G0026956</name>
</gene>
<comment type="similarity">
    <text evidence="2">Belongs to the histone deacetylase family. HD type 2 subfamily.</text>
</comment>
<keyword evidence="6" id="KW-0156">Chromatin regulator</keyword>
<evidence type="ECO:0000256" key="6">
    <source>
        <dbReference type="ARBA" id="ARBA00022853"/>
    </source>
</evidence>
<evidence type="ECO:0000256" key="5">
    <source>
        <dbReference type="ARBA" id="ARBA00022801"/>
    </source>
</evidence>
<protein>
    <recommendedName>
        <fullName evidence="3">histone deacetylase</fullName>
        <ecNumber evidence="3">3.5.1.98</ecNumber>
    </recommendedName>
</protein>
<evidence type="ECO:0000256" key="3">
    <source>
        <dbReference type="ARBA" id="ARBA00012111"/>
    </source>
</evidence>
<dbReference type="GO" id="GO:0005634">
    <property type="term" value="C:nucleus"/>
    <property type="evidence" value="ECO:0007669"/>
    <property type="project" value="UniProtKB-SubCell"/>
</dbReference>
<evidence type="ECO:0000256" key="8">
    <source>
        <dbReference type="ARBA" id="ARBA00023163"/>
    </source>
</evidence>
<dbReference type="PANTHER" id="PTHR45364">
    <property type="entry name" value="HISTONE DEACETYLASE 9-RELATED"/>
    <property type="match status" value="1"/>
</dbReference>
<keyword evidence="8" id="KW-0804">Transcription</keyword>
<keyword evidence="4" id="KW-0678">Repressor</keyword>